<keyword evidence="11" id="KW-1185">Reference proteome</keyword>
<evidence type="ECO:0000256" key="5">
    <source>
        <dbReference type="ARBA" id="ARBA00022692"/>
    </source>
</evidence>
<evidence type="ECO:0000256" key="4">
    <source>
        <dbReference type="ARBA" id="ARBA00022519"/>
    </source>
</evidence>
<sequence>MTASTASPRAATPAPTRSGRPATALRLRAAVAHGSPALLSLVALIVIVTIAAAIQPGVLSVTGLSLMLMSAVPLVFAAQAQMIVMSVGDIDLGIGYLVGLITVIAATVLATSPLLGVALLAAVPAVYALLALVVQKRGVPSIIVTLGMSFVWLGLGLQLLPTPGGATPAWLTAIGSWRSTVVPPPLVFIAIAALVGWWITRRSRVGARIRALGSSAATLDKTGWSPTRTRVTAYVLAALLIVISGLLLAAQTRSGDINSASNFTLTTIAAVILGGGTFSGGRALPIGTALGAVTLGLISVLLSLIALPSSMQAGAQGVIVLAVLAGRIVTERFSR</sequence>
<keyword evidence="3" id="KW-1003">Cell membrane</keyword>
<gene>
    <name evidence="10" type="ORF">HNR14_002072</name>
</gene>
<accession>A0A853DUL7</accession>
<keyword evidence="2" id="KW-0813">Transport</keyword>
<evidence type="ECO:0000313" key="11">
    <source>
        <dbReference type="Proteomes" id="UP000521075"/>
    </source>
</evidence>
<dbReference type="PANTHER" id="PTHR32196:SF21">
    <property type="entry name" value="ABC TRANSPORTER PERMEASE PROTEIN YPHD-RELATED"/>
    <property type="match status" value="1"/>
</dbReference>
<dbReference type="Pfam" id="PF02653">
    <property type="entry name" value="BPD_transp_2"/>
    <property type="match status" value="1"/>
</dbReference>
<evidence type="ECO:0000256" key="6">
    <source>
        <dbReference type="ARBA" id="ARBA00022989"/>
    </source>
</evidence>
<comment type="caution">
    <text evidence="10">The sequence shown here is derived from an EMBL/GenBank/DDBJ whole genome shotgun (WGS) entry which is preliminary data.</text>
</comment>
<keyword evidence="4" id="KW-0997">Cell inner membrane</keyword>
<protein>
    <submittedName>
        <fullName evidence="10">Ribose transport system permease protein</fullName>
    </submittedName>
</protein>
<keyword evidence="5 9" id="KW-0812">Transmembrane</keyword>
<dbReference type="CDD" id="cd06579">
    <property type="entry name" value="TM_PBP1_transp_AraH_like"/>
    <property type="match status" value="1"/>
</dbReference>
<feature type="transmembrane region" description="Helical" evidence="9">
    <location>
        <begin position="262"/>
        <end position="279"/>
    </location>
</feature>
<feature type="transmembrane region" description="Helical" evidence="9">
    <location>
        <begin position="115"/>
        <end position="134"/>
    </location>
</feature>
<keyword evidence="6 9" id="KW-1133">Transmembrane helix</keyword>
<dbReference type="AlphaFoldDB" id="A0A853DUL7"/>
<feature type="transmembrane region" description="Helical" evidence="9">
    <location>
        <begin position="181"/>
        <end position="200"/>
    </location>
</feature>
<evidence type="ECO:0000256" key="3">
    <source>
        <dbReference type="ARBA" id="ARBA00022475"/>
    </source>
</evidence>
<feature type="transmembrane region" description="Helical" evidence="9">
    <location>
        <begin position="58"/>
        <end position="78"/>
    </location>
</feature>
<dbReference type="GO" id="GO:0005886">
    <property type="term" value="C:plasma membrane"/>
    <property type="evidence" value="ECO:0007669"/>
    <property type="project" value="UniProtKB-SubCell"/>
</dbReference>
<feature type="region of interest" description="Disordered" evidence="8">
    <location>
        <begin position="1"/>
        <end position="20"/>
    </location>
</feature>
<feature type="transmembrane region" description="Helical" evidence="9">
    <location>
        <begin position="231"/>
        <end position="250"/>
    </location>
</feature>
<name>A0A853DUL7_9MICO</name>
<organism evidence="10 11">
    <name type="scientific">Leifsonia naganoensis</name>
    <dbReference type="NCBI Taxonomy" id="150025"/>
    <lineage>
        <taxon>Bacteria</taxon>
        <taxon>Bacillati</taxon>
        <taxon>Actinomycetota</taxon>
        <taxon>Actinomycetes</taxon>
        <taxon>Micrococcales</taxon>
        <taxon>Microbacteriaceae</taxon>
        <taxon>Leifsonia</taxon>
    </lineage>
</organism>
<dbReference type="PANTHER" id="PTHR32196">
    <property type="entry name" value="ABC TRANSPORTER PERMEASE PROTEIN YPHD-RELATED-RELATED"/>
    <property type="match status" value="1"/>
</dbReference>
<evidence type="ECO:0000256" key="8">
    <source>
        <dbReference type="SAM" id="MobiDB-lite"/>
    </source>
</evidence>
<reference evidence="10 11" key="1">
    <citation type="submission" date="2020-07" db="EMBL/GenBank/DDBJ databases">
        <title>Sequencing the genomes of 1000 actinobacteria strains.</title>
        <authorList>
            <person name="Klenk H.-P."/>
        </authorList>
    </citation>
    <scope>NUCLEOTIDE SEQUENCE [LARGE SCALE GENOMIC DNA]</scope>
    <source>
        <strain evidence="10 11">DSM 15166</strain>
    </source>
</reference>
<feature type="transmembrane region" description="Helical" evidence="9">
    <location>
        <begin position="286"/>
        <end position="307"/>
    </location>
</feature>
<feature type="transmembrane region" description="Helical" evidence="9">
    <location>
        <begin position="90"/>
        <end position="109"/>
    </location>
</feature>
<proteinExistence type="predicted"/>
<feature type="transmembrane region" description="Helical" evidence="9">
    <location>
        <begin position="313"/>
        <end position="330"/>
    </location>
</feature>
<evidence type="ECO:0000256" key="1">
    <source>
        <dbReference type="ARBA" id="ARBA00004651"/>
    </source>
</evidence>
<comment type="subcellular location">
    <subcellularLocation>
        <location evidence="1">Cell membrane</location>
        <topology evidence="1">Multi-pass membrane protein</topology>
    </subcellularLocation>
</comment>
<dbReference type="EMBL" id="JACCHJ010000001">
    <property type="protein sequence ID" value="NYK10191.1"/>
    <property type="molecule type" value="Genomic_DNA"/>
</dbReference>
<dbReference type="InterPro" id="IPR001851">
    <property type="entry name" value="ABC_transp_permease"/>
</dbReference>
<evidence type="ECO:0000313" key="10">
    <source>
        <dbReference type="EMBL" id="NYK10191.1"/>
    </source>
</evidence>
<evidence type="ECO:0000256" key="7">
    <source>
        <dbReference type="ARBA" id="ARBA00023136"/>
    </source>
</evidence>
<dbReference type="Proteomes" id="UP000521075">
    <property type="component" value="Unassembled WGS sequence"/>
</dbReference>
<dbReference type="RefSeq" id="WP_179700971.1">
    <property type="nucleotide sequence ID" value="NZ_BAAAHA010000006.1"/>
</dbReference>
<feature type="transmembrane region" description="Helical" evidence="9">
    <location>
        <begin position="141"/>
        <end position="161"/>
    </location>
</feature>
<feature type="transmembrane region" description="Helical" evidence="9">
    <location>
        <begin position="30"/>
        <end position="52"/>
    </location>
</feature>
<dbReference type="GO" id="GO:0022857">
    <property type="term" value="F:transmembrane transporter activity"/>
    <property type="evidence" value="ECO:0007669"/>
    <property type="project" value="InterPro"/>
</dbReference>
<evidence type="ECO:0000256" key="9">
    <source>
        <dbReference type="SAM" id="Phobius"/>
    </source>
</evidence>
<keyword evidence="7 9" id="KW-0472">Membrane</keyword>
<evidence type="ECO:0000256" key="2">
    <source>
        <dbReference type="ARBA" id="ARBA00022448"/>
    </source>
</evidence>